<protein>
    <recommendedName>
        <fullName evidence="6">O-antigen ligase-related domain-containing protein</fullName>
    </recommendedName>
</protein>
<evidence type="ECO:0000256" key="4">
    <source>
        <dbReference type="ARBA" id="ARBA00023136"/>
    </source>
</evidence>
<dbReference type="InterPro" id="IPR051533">
    <property type="entry name" value="WaaL-like"/>
</dbReference>
<sequence length="145" mass="16020">RPSRAPGGEGVRLERTATIQSRFGSWQQALIIFRDHPLLGVGFNTYRYAQRNYGFLDQEKWQTSHAEAGVDSSLLFVLATTGIIGFLVYSWLGSSVIRLSLSVVNAKIGLVVLASVAALVCHSFFLNSLFYSWILAWLGIILGLL</sequence>
<keyword evidence="2 5" id="KW-0812">Transmembrane</keyword>
<comment type="caution">
    <text evidence="7">The sequence shown here is derived from an EMBL/GenBank/DDBJ whole genome shotgun (WGS) entry which is preliminary data.</text>
</comment>
<feature type="transmembrane region" description="Helical" evidence="5">
    <location>
        <begin position="73"/>
        <end position="92"/>
    </location>
</feature>
<dbReference type="PANTHER" id="PTHR37422">
    <property type="entry name" value="TEICHURONIC ACID BIOSYNTHESIS PROTEIN TUAE"/>
    <property type="match status" value="1"/>
</dbReference>
<gene>
    <name evidence="7" type="ORF">S12H4_14416</name>
</gene>
<evidence type="ECO:0000256" key="2">
    <source>
        <dbReference type="ARBA" id="ARBA00022692"/>
    </source>
</evidence>
<keyword evidence="3 5" id="KW-1133">Transmembrane helix</keyword>
<organism evidence="7">
    <name type="scientific">marine sediment metagenome</name>
    <dbReference type="NCBI Taxonomy" id="412755"/>
    <lineage>
        <taxon>unclassified sequences</taxon>
        <taxon>metagenomes</taxon>
        <taxon>ecological metagenomes</taxon>
    </lineage>
</organism>
<dbReference type="AlphaFoldDB" id="X1RMM3"/>
<dbReference type="GO" id="GO:0016020">
    <property type="term" value="C:membrane"/>
    <property type="evidence" value="ECO:0007669"/>
    <property type="project" value="UniProtKB-SubCell"/>
</dbReference>
<evidence type="ECO:0000256" key="1">
    <source>
        <dbReference type="ARBA" id="ARBA00004141"/>
    </source>
</evidence>
<evidence type="ECO:0000256" key="5">
    <source>
        <dbReference type="SAM" id="Phobius"/>
    </source>
</evidence>
<feature type="domain" description="O-antigen ligase-related" evidence="6">
    <location>
        <begin position="16"/>
        <end position="89"/>
    </location>
</feature>
<dbReference type="EMBL" id="BARW01006875">
    <property type="protein sequence ID" value="GAI81903.1"/>
    <property type="molecule type" value="Genomic_DNA"/>
</dbReference>
<comment type="subcellular location">
    <subcellularLocation>
        <location evidence="1">Membrane</location>
        <topology evidence="1">Multi-pass membrane protein</topology>
    </subcellularLocation>
</comment>
<accession>X1RMM3</accession>
<dbReference type="PANTHER" id="PTHR37422:SF13">
    <property type="entry name" value="LIPOPOLYSACCHARIDE BIOSYNTHESIS PROTEIN PA4999-RELATED"/>
    <property type="match status" value="1"/>
</dbReference>
<feature type="non-terminal residue" evidence="7">
    <location>
        <position position="1"/>
    </location>
</feature>
<dbReference type="Pfam" id="PF04932">
    <property type="entry name" value="Wzy_C"/>
    <property type="match status" value="1"/>
</dbReference>
<dbReference type="InterPro" id="IPR007016">
    <property type="entry name" value="O-antigen_ligase-rel_domated"/>
</dbReference>
<feature type="transmembrane region" description="Helical" evidence="5">
    <location>
        <begin position="124"/>
        <end position="144"/>
    </location>
</feature>
<evidence type="ECO:0000259" key="6">
    <source>
        <dbReference type="Pfam" id="PF04932"/>
    </source>
</evidence>
<evidence type="ECO:0000256" key="3">
    <source>
        <dbReference type="ARBA" id="ARBA00022989"/>
    </source>
</evidence>
<keyword evidence="4 5" id="KW-0472">Membrane</keyword>
<reference evidence="7" key="1">
    <citation type="journal article" date="2014" name="Front. Microbiol.">
        <title>High frequency of phylogenetically diverse reductive dehalogenase-homologous genes in deep subseafloor sedimentary metagenomes.</title>
        <authorList>
            <person name="Kawai M."/>
            <person name="Futagami T."/>
            <person name="Toyoda A."/>
            <person name="Takaki Y."/>
            <person name="Nishi S."/>
            <person name="Hori S."/>
            <person name="Arai W."/>
            <person name="Tsubouchi T."/>
            <person name="Morono Y."/>
            <person name="Uchiyama I."/>
            <person name="Ito T."/>
            <person name="Fujiyama A."/>
            <person name="Inagaki F."/>
            <person name="Takami H."/>
        </authorList>
    </citation>
    <scope>NUCLEOTIDE SEQUENCE</scope>
    <source>
        <strain evidence="7">Expedition CK06-06</strain>
    </source>
</reference>
<evidence type="ECO:0000313" key="7">
    <source>
        <dbReference type="EMBL" id="GAI81903.1"/>
    </source>
</evidence>
<name>X1RMM3_9ZZZZ</name>
<proteinExistence type="predicted"/>